<comment type="caution">
    <text evidence="2">The sequence shown here is derived from an EMBL/GenBank/DDBJ whole genome shotgun (WGS) entry which is preliminary data.</text>
</comment>
<gene>
    <name evidence="2" type="ORF">E2C01_009686</name>
</gene>
<protein>
    <submittedName>
        <fullName evidence="2">Uncharacterized protein</fullName>
    </submittedName>
</protein>
<feature type="compositionally biased region" description="Basic residues" evidence="1">
    <location>
        <begin position="124"/>
        <end position="136"/>
    </location>
</feature>
<feature type="region of interest" description="Disordered" evidence="1">
    <location>
        <begin position="111"/>
        <end position="136"/>
    </location>
</feature>
<keyword evidence="3" id="KW-1185">Reference proteome</keyword>
<dbReference type="PROSITE" id="PS51257">
    <property type="entry name" value="PROKAR_LIPOPROTEIN"/>
    <property type="match status" value="1"/>
</dbReference>
<dbReference type="AlphaFoldDB" id="A0A5B7D6E5"/>
<evidence type="ECO:0000313" key="2">
    <source>
        <dbReference type="EMBL" id="MPC16848.1"/>
    </source>
</evidence>
<dbReference type="Proteomes" id="UP000324222">
    <property type="component" value="Unassembled WGS sequence"/>
</dbReference>
<reference evidence="2 3" key="1">
    <citation type="submission" date="2019-05" db="EMBL/GenBank/DDBJ databases">
        <title>Another draft genome of Portunus trituberculatus and its Hox gene families provides insights of decapod evolution.</title>
        <authorList>
            <person name="Jeong J.-H."/>
            <person name="Song I."/>
            <person name="Kim S."/>
            <person name="Choi T."/>
            <person name="Kim D."/>
            <person name="Ryu S."/>
            <person name="Kim W."/>
        </authorList>
    </citation>
    <scope>NUCLEOTIDE SEQUENCE [LARGE SCALE GENOMIC DNA]</scope>
    <source>
        <tissue evidence="2">Muscle</tissue>
    </source>
</reference>
<accession>A0A5B7D6E5</accession>
<evidence type="ECO:0000256" key="1">
    <source>
        <dbReference type="SAM" id="MobiDB-lite"/>
    </source>
</evidence>
<sequence>MRILGARVSESCVCNGGGGGGGCGVLDDAAQCCDRWGSGSQAWVTPPSRFTSSIAHLKFISLLLMTSHGENVKAGGVPQPASQPAIPARPGVVALLQSEPRRIIGSLRHGLETRNTGTDGTRPIHQRQRCHVRSAR</sequence>
<evidence type="ECO:0000313" key="3">
    <source>
        <dbReference type="Proteomes" id="UP000324222"/>
    </source>
</evidence>
<organism evidence="2 3">
    <name type="scientific">Portunus trituberculatus</name>
    <name type="common">Swimming crab</name>
    <name type="synonym">Neptunus trituberculatus</name>
    <dbReference type="NCBI Taxonomy" id="210409"/>
    <lineage>
        <taxon>Eukaryota</taxon>
        <taxon>Metazoa</taxon>
        <taxon>Ecdysozoa</taxon>
        <taxon>Arthropoda</taxon>
        <taxon>Crustacea</taxon>
        <taxon>Multicrustacea</taxon>
        <taxon>Malacostraca</taxon>
        <taxon>Eumalacostraca</taxon>
        <taxon>Eucarida</taxon>
        <taxon>Decapoda</taxon>
        <taxon>Pleocyemata</taxon>
        <taxon>Brachyura</taxon>
        <taxon>Eubrachyura</taxon>
        <taxon>Portunoidea</taxon>
        <taxon>Portunidae</taxon>
        <taxon>Portuninae</taxon>
        <taxon>Portunus</taxon>
    </lineage>
</organism>
<proteinExistence type="predicted"/>
<name>A0A5B7D6E5_PORTR</name>
<dbReference type="EMBL" id="VSRR010000542">
    <property type="protein sequence ID" value="MPC16848.1"/>
    <property type="molecule type" value="Genomic_DNA"/>
</dbReference>